<reference evidence="1 2" key="1">
    <citation type="journal article" date="2012" name="J. Bacteriol.">
        <title>Complete Genome Sequence of Rahnella aquatilis CIP 78.65.</title>
        <authorList>
            <person name="Martinez R.J."/>
            <person name="Bruce D."/>
            <person name="Detter C."/>
            <person name="Goodwin L.A."/>
            <person name="Han J."/>
            <person name="Han C.S."/>
            <person name="Held B."/>
            <person name="Land M.L."/>
            <person name="Mikhailova N."/>
            <person name="Nolan M."/>
            <person name="Pennacchio L."/>
            <person name="Pitluck S."/>
            <person name="Tapia R."/>
            <person name="Woyke T."/>
            <person name="Sobecky P.A."/>
        </authorList>
    </citation>
    <scope>NUCLEOTIDE SEQUENCE [LARGE SCALE GENOMIC DNA]</scope>
    <source>
        <strain evidence="2">ATCC 33071 / DSM 4594 / JCM 1683 / NBRC 105701 / NCIMB 13365 / CIP 78.65</strain>
    </source>
</reference>
<proteinExistence type="predicted"/>
<evidence type="ECO:0000313" key="2">
    <source>
        <dbReference type="Proteomes" id="UP000009010"/>
    </source>
</evidence>
<dbReference type="EMBL" id="CP003244">
    <property type="protein sequence ID" value="AEX53487.1"/>
    <property type="molecule type" value="Genomic_DNA"/>
</dbReference>
<dbReference type="KEGG" id="raq:Rahaq2_3700"/>
<gene>
    <name evidence="1" type="ordered locus">Rahaq2_3700</name>
</gene>
<evidence type="ECO:0000313" key="1">
    <source>
        <dbReference type="EMBL" id="AEX53487.1"/>
    </source>
</evidence>
<dbReference type="HOGENOM" id="CLU_2938414_0_0_6"/>
<keyword evidence="2" id="KW-1185">Reference proteome</keyword>
<dbReference type="PATRIC" id="fig|745277.3.peg.3548"/>
<dbReference type="STRING" id="745277.Rahaq2_3700"/>
<dbReference type="Proteomes" id="UP000009010">
    <property type="component" value="Chromosome"/>
</dbReference>
<protein>
    <submittedName>
        <fullName evidence="1">Uncharacterized protein</fullName>
    </submittedName>
</protein>
<name>H2IPH9_RAHAC</name>
<dbReference type="AlphaFoldDB" id="H2IPH9"/>
<organism evidence="1 2">
    <name type="scientific">Rahnella aquatilis (strain ATCC 33071 / DSM 4594 / JCM 1683 / NBRC 105701 / NCIMB 13365 / CIP 78.65)</name>
    <dbReference type="NCBI Taxonomy" id="745277"/>
    <lineage>
        <taxon>Bacteria</taxon>
        <taxon>Pseudomonadati</taxon>
        <taxon>Pseudomonadota</taxon>
        <taxon>Gammaproteobacteria</taxon>
        <taxon>Enterobacterales</taxon>
        <taxon>Yersiniaceae</taxon>
        <taxon>Rahnella</taxon>
    </lineage>
</organism>
<accession>H2IPH9</accession>
<reference evidence="2" key="2">
    <citation type="submission" date="2012-01" db="EMBL/GenBank/DDBJ databases">
        <title>Complete sequence of chromosome of Rahnella aquatilis CIP 78.65.</title>
        <authorList>
            <person name="Lucas S."/>
            <person name="Han J."/>
            <person name="Lapidus A."/>
            <person name="Cheng J.-F."/>
            <person name="Goodwin L."/>
            <person name="Pitluck S."/>
            <person name="Peters L."/>
            <person name="Ovchinnikova G."/>
            <person name="Held B."/>
            <person name="Detter J.C."/>
            <person name="Han C."/>
            <person name="Tapia R."/>
            <person name="Land M."/>
            <person name="Hauser L."/>
            <person name="Kyrpides N."/>
            <person name="Ivanova N."/>
            <person name="Pagani I."/>
            <person name="Sobecky P."/>
            <person name="Martinez R."/>
            <person name="Woyke T."/>
        </authorList>
    </citation>
    <scope>NUCLEOTIDE SEQUENCE [LARGE SCALE GENOMIC DNA]</scope>
    <source>
        <strain evidence="2">ATCC 33071 / DSM 4594 / JCM 1683 / NBRC 105701 / NCIMB 13365 / CIP 78.65</strain>
    </source>
</reference>
<sequence>MPYNLHGNYLSLRDYMTDIDDIATRIAGIIISPDSVYGLIKDGPKFIKIMVRMRNKLNAA</sequence>